<proteinExistence type="predicted"/>
<accession>A0ACD0WLA6</accession>
<evidence type="ECO:0000313" key="1">
    <source>
        <dbReference type="EMBL" id="QFZ27847.1"/>
    </source>
</evidence>
<organism evidence="1 2">
    <name type="scientific">Clavispora lusitaniae</name>
    <name type="common">Candida lusitaniae</name>
    <dbReference type="NCBI Taxonomy" id="36911"/>
    <lineage>
        <taxon>Eukaryota</taxon>
        <taxon>Fungi</taxon>
        <taxon>Dikarya</taxon>
        <taxon>Ascomycota</taxon>
        <taxon>Saccharomycotina</taxon>
        <taxon>Pichiomycetes</taxon>
        <taxon>Metschnikowiaceae</taxon>
        <taxon>Clavispora</taxon>
    </lineage>
</organism>
<name>A0ACD0WLA6_CLALS</name>
<protein>
    <submittedName>
        <fullName evidence="1">MDM10-complementing protein</fullName>
    </submittedName>
</protein>
<sequence length="343" mass="38995">MLALIRRYYISDLYYSLRSLSASPLYNPDLYSLFHWRTLFTMSSPNNLVSELAQVVPEPIEIPKEGTPESESFNVTPDDNVWKRIIKKLRSIQKYSAYGFLGFFGLHVTSTIVAPGIGLSPETCQDLFEMCRNVYLGPIFEYSMIYTTVGLHVGSGIALRCIDTRKYRKTFSQKQKEIIIKDGERDDIGLGGLGTLLGLGFKKSWISTHFPSLTPLTFSGYIMFLSLAFHFFKMRVAPILIDGDSSLITLRYVTHYLKQSHYGTAGKAINYIMLLLLSGVSFYHVVSGLFKYRRQFSLRAKKIAYGVIGTFTALSVVAMARFSRWNLESGFIGKQFMKYLHLI</sequence>
<dbReference type="EMBL" id="CP038486">
    <property type="protein sequence ID" value="QFZ27847.1"/>
    <property type="molecule type" value="Genomic_DNA"/>
</dbReference>
<keyword evidence="2" id="KW-1185">Reference proteome</keyword>
<reference evidence="2" key="1">
    <citation type="journal article" date="2019" name="MBio">
        <title>Comparative genomics for the elucidation of multidrug resistance (MDR) in Candida lusitaniae.</title>
        <authorList>
            <person name="Kannan A."/>
            <person name="Asner S.A."/>
            <person name="Trachsel E."/>
            <person name="Kelly S."/>
            <person name="Parker J."/>
            <person name="Sanglard D."/>
        </authorList>
    </citation>
    <scope>NUCLEOTIDE SEQUENCE [LARGE SCALE GENOMIC DNA]</scope>
    <source>
        <strain evidence="2">P1</strain>
    </source>
</reference>
<dbReference type="Proteomes" id="UP000326582">
    <property type="component" value="Chromosome 3"/>
</dbReference>
<evidence type="ECO:0000313" key="2">
    <source>
        <dbReference type="Proteomes" id="UP000326582"/>
    </source>
</evidence>
<gene>
    <name evidence="1" type="ORF">EJF14_30836</name>
</gene>